<reference evidence="1 2" key="1">
    <citation type="journal article" date="2024" name="Int. J. Syst. Evol. Microbiol.">
        <title>Paenibacillus hexagrammi sp. nov., a novel bacterium isolated from the gut content of Hexagrammos agrammus.</title>
        <authorList>
            <person name="Jung H.K."/>
            <person name="Kim D.G."/>
            <person name="Zin H."/>
            <person name="Park J."/>
            <person name="Jung H."/>
            <person name="Kim Y.O."/>
            <person name="Kong H.J."/>
            <person name="Kim J.W."/>
            <person name="Kim Y.S."/>
        </authorList>
    </citation>
    <scope>NUCLEOTIDE SEQUENCE [LARGE SCALE GENOMIC DNA]</scope>
    <source>
        <strain evidence="1 2">YPD9-1</strain>
    </source>
</reference>
<dbReference type="RefSeq" id="WP_235123081.1">
    <property type="nucleotide sequence ID" value="NZ_CP090978.1"/>
</dbReference>
<sequence length="99" mass="11062">MISGTVKGKLTPERWRSGTEYGQLTEWRVCKEGSLVNGTLSAETNIDLLGLAFQEPIRVRFEVQEEALNVRGLNLFGSGFGDHAQDIVMSFVRYADPQE</sequence>
<accession>A0ABY3STQ8</accession>
<protein>
    <submittedName>
        <fullName evidence="1">Uncharacterized protein</fullName>
    </submittedName>
</protein>
<evidence type="ECO:0000313" key="1">
    <source>
        <dbReference type="EMBL" id="UJF36531.1"/>
    </source>
</evidence>
<gene>
    <name evidence="1" type="ORF">L0M14_12210</name>
</gene>
<name>A0ABY3STQ8_9BACL</name>
<proteinExistence type="predicted"/>
<organism evidence="1 2">
    <name type="scientific">Paenibacillus hexagrammi</name>
    <dbReference type="NCBI Taxonomy" id="2908839"/>
    <lineage>
        <taxon>Bacteria</taxon>
        <taxon>Bacillati</taxon>
        <taxon>Bacillota</taxon>
        <taxon>Bacilli</taxon>
        <taxon>Bacillales</taxon>
        <taxon>Paenibacillaceae</taxon>
        <taxon>Paenibacillus</taxon>
    </lineage>
</organism>
<dbReference type="Proteomes" id="UP001649230">
    <property type="component" value="Chromosome"/>
</dbReference>
<evidence type="ECO:0000313" key="2">
    <source>
        <dbReference type="Proteomes" id="UP001649230"/>
    </source>
</evidence>
<dbReference type="EMBL" id="CP090978">
    <property type="protein sequence ID" value="UJF36531.1"/>
    <property type="molecule type" value="Genomic_DNA"/>
</dbReference>
<keyword evidence="2" id="KW-1185">Reference proteome</keyword>